<proteinExistence type="predicted"/>
<dbReference type="CDD" id="cd18919">
    <property type="entry name" value="bHLH_AtBPE_like"/>
    <property type="match status" value="1"/>
</dbReference>
<evidence type="ECO:0000313" key="8">
    <source>
        <dbReference type="Proteomes" id="UP000886520"/>
    </source>
</evidence>
<reference evidence="7" key="1">
    <citation type="submission" date="2021-01" db="EMBL/GenBank/DDBJ databases">
        <title>Adiantum capillus-veneris genome.</title>
        <authorList>
            <person name="Fang Y."/>
            <person name="Liao Q."/>
        </authorList>
    </citation>
    <scope>NUCLEOTIDE SEQUENCE</scope>
    <source>
        <strain evidence="7">H3</strain>
        <tissue evidence="7">Leaf</tissue>
    </source>
</reference>
<dbReference type="Gene3D" id="4.10.280.10">
    <property type="entry name" value="Helix-loop-helix DNA-binding domain"/>
    <property type="match status" value="1"/>
</dbReference>
<sequence>MECKTPLSRASSLQHGEELHVNAAKKRIRAVMECKEADTKKRMKLNTCETYQHRKTGNVLADVKPVIANADKLKAFSPISRQNSIITEQKSPESKSNITKASSSLDQESPSKLDFIHVRARRGQATDSHSLAERVRREKISERMKYLQDLVPSCIKVTGKAMMLDEIINYVQSLQRQVEFLSMKLATVPPSRLEFSFDDLFGKTAAAQPSHANVPNTTSILGSDSMAVPATFTAPSTDYANNVQSGFVNSILRSNEMFPESVRSHDVNSSIQLTSNPEMMSMACSAADQFFANLPSDLGVEDPLVHHSAAGSSSCSLVASPTTTVLDPVQQSCISQSSQLELEWDDDLHNIVQQMGCFHSQANANSIWLPTENLPTEGFFLQGNAKEEL</sequence>
<comment type="subcellular location">
    <subcellularLocation>
        <location evidence="1">Nucleus</location>
    </subcellularLocation>
</comment>
<evidence type="ECO:0000256" key="2">
    <source>
        <dbReference type="ARBA" id="ARBA00023015"/>
    </source>
</evidence>
<evidence type="ECO:0000259" key="6">
    <source>
        <dbReference type="PROSITE" id="PS50888"/>
    </source>
</evidence>
<evidence type="ECO:0000256" key="4">
    <source>
        <dbReference type="ARBA" id="ARBA00023242"/>
    </source>
</evidence>
<dbReference type="Proteomes" id="UP000886520">
    <property type="component" value="Chromosome 25"/>
</dbReference>
<dbReference type="SUPFAM" id="SSF47459">
    <property type="entry name" value="HLH, helix-loop-helix DNA-binding domain"/>
    <property type="match status" value="1"/>
</dbReference>
<dbReference type="GO" id="GO:0005634">
    <property type="term" value="C:nucleus"/>
    <property type="evidence" value="ECO:0007669"/>
    <property type="project" value="UniProtKB-SubCell"/>
</dbReference>
<dbReference type="GO" id="GO:0003700">
    <property type="term" value="F:DNA-binding transcription factor activity"/>
    <property type="evidence" value="ECO:0007669"/>
    <property type="project" value="TreeGrafter"/>
</dbReference>
<dbReference type="PANTHER" id="PTHR12565:SF184">
    <property type="entry name" value="BHLH TRANSCRIPTION FACTOR"/>
    <property type="match status" value="1"/>
</dbReference>
<evidence type="ECO:0000256" key="3">
    <source>
        <dbReference type="ARBA" id="ARBA00023163"/>
    </source>
</evidence>
<keyword evidence="2" id="KW-0805">Transcription regulation</keyword>
<dbReference type="AlphaFoldDB" id="A0A9D4Z364"/>
<dbReference type="InterPro" id="IPR024097">
    <property type="entry name" value="bHLH_ZIP_TF"/>
</dbReference>
<gene>
    <name evidence="7" type="ORF">GOP47_0025729</name>
</gene>
<evidence type="ECO:0000313" key="7">
    <source>
        <dbReference type="EMBL" id="KAI5059410.1"/>
    </source>
</evidence>
<dbReference type="OrthoDB" id="1928604at2759"/>
<dbReference type="PROSITE" id="PS50888">
    <property type="entry name" value="BHLH"/>
    <property type="match status" value="1"/>
</dbReference>
<dbReference type="SMART" id="SM00353">
    <property type="entry name" value="HLH"/>
    <property type="match status" value="1"/>
</dbReference>
<organism evidence="7 8">
    <name type="scientific">Adiantum capillus-veneris</name>
    <name type="common">Maidenhair fern</name>
    <dbReference type="NCBI Taxonomy" id="13818"/>
    <lineage>
        <taxon>Eukaryota</taxon>
        <taxon>Viridiplantae</taxon>
        <taxon>Streptophyta</taxon>
        <taxon>Embryophyta</taxon>
        <taxon>Tracheophyta</taxon>
        <taxon>Polypodiopsida</taxon>
        <taxon>Polypodiidae</taxon>
        <taxon>Polypodiales</taxon>
        <taxon>Pteridineae</taxon>
        <taxon>Pteridaceae</taxon>
        <taxon>Vittarioideae</taxon>
        <taxon>Adiantum</taxon>
    </lineage>
</organism>
<name>A0A9D4Z364_ADICA</name>
<dbReference type="PANTHER" id="PTHR12565">
    <property type="entry name" value="STEROL REGULATORY ELEMENT-BINDING PROTEIN"/>
    <property type="match status" value="1"/>
</dbReference>
<evidence type="ECO:0000256" key="5">
    <source>
        <dbReference type="SAM" id="MobiDB-lite"/>
    </source>
</evidence>
<evidence type="ECO:0000256" key="1">
    <source>
        <dbReference type="ARBA" id="ARBA00004123"/>
    </source>
</evidence>
<keyword evidence="4" id="KW-0539">Nucleus</keyword>
<dbReference type="InterPro" id="IPR036638">
    <property type="entry name" value="HLH_DNA-bd_sf"/>
</dbReference>
<dbReference type="GO" id="GO:0046983">
    <property type="term" value="F:protein dimerization activity"/>
    <property type="evidence" value="ECO:0007669"/>
    <property type="project" value="InterPro"/>
</dbReference>
<keyword evidence="8" id="KW-1185">Reference proteome</keyword>
<dbReference type="FunFam" id="4.10.280.10:FF:000002">
    <property type="entry name" value="Basic helix-loop-helix transcription factor"/>
    <property type="match status" value="1"/>
</dbReference>
<dbReference type="InterPro" id="IPR011598">
    <property type="entry name" value="bHLH_dom"/>
</dbReference>
<feature type="domain" description="BHLH" evidence="6">
    <location>
        <begin position="124"/>
        <end position="174"/>
    </location>
</feature>
<dbReference type="Pfam" id="PF00010">
    <property type="entry name" value="HLH"/>
    <property type="match status" value="1"/>
</dbReference>
<dbReference type="EMBL" id="JABFUD020000025">
    <property type="protein sequence ID" value="KAI5059410.1"/>
    <property type="molecule type" value="Genomic_DNA"/>
</dbReference>
<feature type="compositionally biased region" description="Polar residues" evidence="5">
    <location>
        <begin position="84"/>
        <end position="108"/>
    </location>
</feature>
<comment type="caution">
    <text evidence="7">The sequence shown here is derived from an EMBL/GenBank/DDBJ whole genome shotgun (WGS) entry which is preliminary data.</text>
</comment>
<keyword evidence="3" id="KW-0804">Transcription</keyword>
<accession>A0A9D4Z364</accession>
<protein>
    <recommendedName>
        <fullName evidence="6">BHLH domain-containing protein</fullName>
    </recommendedName>
</protein>
<feature type="region of interest" description="Disordered" evidence="5">
    <location>
        <begin position="84"/>
        <end position="109"/>
    </location>
</feature>